<evidence type="ECO:0000256" key="2">
    <source>
        <dbReference type="SAM" id="Coils"/>
    </source>
</evidence>
<evidence type="ECO:0000259" key="4">
    <source>
        <dbReference type="Pfam" id="PF24883"/>
    </source>
</evidence>
<keyword evidence="2" id="KW-0175">Coiled coil</keyword>
<comment type="caution">
    <text evidence="5">The sequence shown here is derived from an EMBL/GenBank/DDBJ whole genome shotgun (WGS) entry which is preliminary data.</text>
</comment>
<feature type="domain" description="Nephrocystin 3-like N-terminal" evidence="4">
    <location>
        <begin position="172"/>
        <end position="329"/>
    </location>
</feature>
<evidence type="ECO:0000256" key="3">
    <source>
        <dbReference type="SAM" id="MobiDB-lite"/>
    </source>
</evidence>
<evidence type="ECO:0000313" key="5">
    <source>
        <dbReference type="EMBL" id="CAE6481840.1"/>
    </source>
</evidence>
<sequence>GVTSVFPQLATAVDEIIACLHIAEVAQENYEDYKSLASELEEMSKNLNAIIGEVGDGPEDQDQGLAGLARSVSKAASFISEKKTRSKTFTVFEAKKHEAYLVEFHRQIQVWSIQLQAQTNLTLLRDSRMQLRFSLLQRLFPVEYAKYNSSYSEVAKRRDYIQETPVTLPRDLEEWLRSENSPTVYWMTGDMGTEKTTIAYNLSEWLDKQERLGASFFCSRDTPPCDDSNRIVPTIAYQLARYSLEFQHSLCKVLSKDPDAGALGVGRQLDALILDILQDSTRPDLINKATVIVIDALDECKDQVAAGLLVEALLRNASSLPFKIFVTSRLAPPTGSFMTAPPAIKLCNTLSFSAWKTPRSSSIGYAWPIPENQAIQSLQCKKIMDRHSLTDADLSQGLTTLTGNLTEHSPVTGELQLKPWSYDREVSLELEKEKRKMPGVQVIRSYSTTRTIYQTISPQPVAHPMTVAFASCTGGASSYKEPHASSLRSDTESVLSIGRVLGTSKGSHTRSRDPTSMCQTNPQEPEREVQINSARSLSQAKSLFWVSLYLTGVRRP</sequence>
<gene>
    <name evidence="5" type="ORF">RDB_LOCUS90131</name>
</gene>
<organism evidence="5 6">
    <name type="scientific">Rhizoctonia solani</name>
    <dbReference type="NCBI Taxonomy" id="456999"/>
    <lineage>
        <taxon>Eukaryota</taxon>
        <taxon>Fungi</taxon>
        <taxon>Dikarya</taxon>
        <taxon>Basidiomycota</taxon>
        <taxon>Agaricomycotina</taxon>
        <taxon>Agaricomycetes</taxon>
        <taxon>Cantharellales</taxon>
        <taxon>Ceratobasidiaceae</taxon>
        <taxon>Rhizoctonia</taxon>
    </lineage>
</organism>
<name>A0A8H3GZG3_9AGAM</name>
<proteinExistence type="predicted"/>
<accession>A0A8H3GZG3</accession>
<evidence type="ECO:0000313" key="6">
    <source>
        <dbReference type="Proteomes" id="UP000663853"/>
    </source>
</evidence>
<dbReference type="Gene3D" id="3.40.50.300">
    <property type="entry name" value="P-loop containing nucleotide triphosphate hydrolases"/>
    <property type="match status" value="1"/>
</dbReference>
<feature type="region of interest" description="Disordered" evidence="3">
    <location>
        <begin position="501"/>
        <end position="526"/>
    </location>
</feature>
<protein>
    <recommendedName>
        <fullName evidence="4">Nephrocystin 3-like N-terminal domain-containing protein</fullName>
    </recommendedName>
</protein>
<dbReference type="Pfam" id="PF24883">
    <property type="entry name" value="NPHP3_N"/>
    <property type="match status" value="1"/>
</dbReference>
<feature type="compositionally biased region" description="Polar residues" evidence="3">
    <location>
        <begin position="514"/>
        <end position="523"/>
    </location>
</feature>
<dbReference type="OrthoDB" id="2418081at2759"/>
<dbReference type="InterPro" id="IPR056884">
    <property type="entry name" value="NPHP3-like_N"/>
</dbReference>
<feature type="coiled-coil region" evidence="2">
    <location>
        <begin position="23"/>
        <end position="53"/>
    </location>
</feature>
<keyword evidence="1" id="KW-0677">Repeat</keyword>
<dbReference type="PANTHER" id="PTHR10039:SF17">
    <property type="entry name" value="FUNGAL STAND N-TERMINAL GOODBYE DOMAIN-CONTAINING PROTEIN-RELATED"/>
    <property type="match status" value="1"/>
</dbReference>
<dbReference type="Proteomes" id="UP000663853">
    <property type="component" value="Unassembled WGS sequence"/>
</dbReference>
<evidence type="ECO:0000256" key="1">
    <source>
        <dbReference type="ARBA" id="ARBA00022737"/>
    </source>
</evidence>
<dbReference type="PANTHER" id="PTHR10039">
    <property type="entry name" value="AMELOGENIN"/>
    <property type="match status" value="1"/>
</dbReference>
<dbReference type="AlphaFoldDB" id="A0A8H3GZG3"/>
<dbReference type="EMBL" id="CAJMXA010002494">
    <property type="protein sequence ID" value="CAE6481840.1"/>
    <property type="molecule type" value="Genomic_DNA"/>
</dbReference>
<reference evidence="5" key="1">
    <citation type="submission" date="2021-01" db="EMBL/GenBank/DDBJ databases">
        <authorList>
            <person name="Kaushik A."/>
        </authorList>
    </citation>
    <scope>NUCLEOTIDE SEQUENCE</scope>
    <source>
        <strain evidence="5">AG6-10EEA</strain>
    </source>
</reference>
<feature type="non-terminal residue" evidence="5">
    <location>
        <position position="1"/>
    </location>
</feature>
<dbReference type="InterPro" id="IPR027417">
    <property type="entry name" value="P-loop_NTPase"/>
</dbReference>